<comment type="caution">
    <text evidence="2">The sequence shown here is derived from an EMBL/GenBank/DDBJ whole genome shotgun (WGS) entry which is preliminary data.</text>
</comment>
<evidence type="ECO:0000313" key="2">
    <source>
        <dbReference type="EMBL" id="KAH3672484.1"/>
    </source>
</evidence>
<dbReference type="Proteomes" id="UP000788993">
    <property type="component" value="Unassembled WGS sequence"/>
</dbReference>
<keyword evidence="3" id="KW-1185">Reference proteome</keyword>
<reference evidence="2" key="1">
    <citation type="journal article" date="2021" name="Open Biol.">
        <title>Shared evolutionary footprints suggest mitochondrial oxidative damage underlies multiple complex I losses in fungi.</title>
        <authorList>
            <person name="Schikora-Tamarit M.A."/>
            <person name="Marcet-Houben M."/>
            <person name="Nosek J."/>
            <person name="Gabaldon T."/>
        </authorList>
    </citation>
    <scope>NUCLEOTIDE SEQUENCE</scope>
    <source>
        <strain evidence="2">NCAIM Y.01608</strain>
    </source>
</reference>
<organism evidence="2 3">
    <name type="scientific">Ogataea polymorpha</name>
    <dbReference type="NCBI Taxonomy" id="460523"/>
    <lineage>
        <taxon>Eukaryota</taxon>
        <taxon>Fungi</taxon>
        <taxon>Dikarya</taxon>
        <taxon>Ascomycota</taxon>
        <taxon>Saccharomycotina</taxon>
        <taxon>Pichiomycetes</taxon>
        <taxon>Pichiales</taxon>
        <taxon>Pichiaceae</taxon>
        <taxon>Ogataea</taxon>
    </lineage>
</organism>
<protein>
    <submittedName>
        <fullName evidence="2">Uncharacterized protein</fullName>
    </submittedName>
</protein>
<accession>A0A9P8TBB5</accession>
<feature type="region of interest" description="Disordered" evidence="1">
    <location>
        <begin position="28"/>
        <end position="50"/>
    </location>
</feature>
<gene>
    <name evidence="2" type="ORF">OGATHE_002325</name>
</gene>
<proteinExistence type="predicted"/>
<dbReference type="EMBL" id="JAEUBD010000763">
    <property type="protein sequence ID" value="KAH3672484.1"/>
    <property type="molecule type" value="Genomic_DNA"/>
</dbReference>
<evidence type="ECO:0000256" key="1">
    <source>
        <dbReference type="SAM" id="MobiDB-lite"/>
    </source>
</evidence>
<reference evidence="2" key="2">
    <citation type="submission" date="2021-01" db="EMBL/GenBank/DDBJ databases">
        <authorList>
            <person name="Schikora-Tamarit M.A."/>
        </authorList>
    </citation>
    <scope>NUCLEOTIDE SEQUENCE</scope>
    <source>
        <strain evidence="2">NCAIM Y.01608</strain>
    </source>
</reference>
<name>A0A9P8TBB5_9ASCO</name>
<evidence type="ECO:0000313" key="3">
    <source>
        <dbReference type="Proteomes" id="UP000788993"/>
    </source>
</evidence>
<feature type="compositionally biased region" description="Low complexity" evidence="1">
    <location>
        <begin position="39"/>
        <end position="49"/>
    </location>
</feature>
<sequence length="87" mass="9133">MNIDANRLDDICVRSCADRALKRLVQPGGTLSDPRRLLPRSSSPLAGVDGVAGSGVGDGISLEADLDSNFVWGWDSTFDSEVEAGPS</sequence>
<dbReference type="AlphaFoldDB" id="A0A9P8TBB5"/>